<dbReference type="EMBL" id="JASCZI010000149">
    <property type="protein sequence ID" value="MED6109397.1"/>
    <property type="molecule type" value="Genomic_DNA"/>
</dbReference>
<feature type="region of interest" description="Disordered" evidence="1">
    <location>
        <begin position="41"/>
        <end position="66"/>
    </location>
</feature>
<reference evidence="2 3" key="1">
    <citation type="journal article" date="2023" name="Plants (Basel)">
        <title>Bridging the Gap: Combining Genomics and Transcriptomics Approaches to Understand Stylosanthes scabra, an Orphan Legume from the Brazilian Caatinga.</title>
        <authorList>
            <person name="Ferreira-Neto J.R.C."/>
            <person name="da Silva M.D."/>
            <person name="Binneck E."/>
            <person name="de Melo N.F."/>
            <person name="da Silva R.H."/>
            <person name="de Melo A.L.T.M."/>
            <person name="Pandolfi V."/>
            <person name="Bustamante F.O."/>
            <person name="Brasileiro-Vidal A.C."/>
            <person name="Benko-Iseppon A.M."/>
        </authorList>
    </citation>
    <scope>NUCLEOTIDE SEQUENCE [LARGE SCALE GENOMIC DNA]</scope>
    <source>
        <tissue evidence="2">Leaves</tissue>
    </source>
</reference>
<accession>A0ABU6QBV2</accession>
<dbReference type="PANTHER" id="PTHR47074:SF48">
    <property type="entry name" value="POLYNUCLEOTIDYL TRANSFERASE, RIBONUCLEASE H-LIKE SUPERFAMILY PROTEIN"/>
    <property type="match status" value="1"/>
</dbReference>
<evidence type="ECO:0000313" key="2">
    <source>
        <dbReference type="EMBL" id="MED6109397.1"/>
    </source>
</evidence>
<name>A0ABU6QBV2_9FABA</name>
<dbReference type="Proteomes" id="UP001341840">
    <property type="component" value="Unassembled WGS sequence"/>
</dbReference>
<keyword evidence="3" id="KW-1185">Reference proteome</keyword>
<evidence type="ECO:0008006" key="4">
    <source>
        <dbReference type="Google" id="ProtNLM"/>
    </source>
</evidence>
<protein>
    <recommendedName>
        <fullName evidence="4">RNase H type-1 domain-containing protein</fullName>
    </recommendedName>
</protein>
<organism evidence="2 3">
    <name type="scientific">Stylosanthes scabra</name>
    <dbReference type="NCBI Taxonomy" id="79078"/>
    <lineage>
        <taxon>Eukaryota</taxon>
        <taxon>Viridiplantae</taxon>
        <taxon>Streptophyta</taxon>
        <taxon>Embryophyta</taxon>
        <taxon>Tracheophyta</taxon>
        <taxon>Spermatophyta</taxon>
        <taxon>Magnoliopsida</taxon>
        <taxon>eudicotyledons</taxon>
        <taxon>Gunneridae</taxon>
        <taxon>Pentapetalae</taxon>
        <taxon>rosids</taxon>
        <taxon>fabids</taxon>
        <taxon>Fabales</taxon>
        <taxon>Fabaceae</taxon>
        <taxon>Papilionoideae</taxon>
        <taxon>50 kb inversion clade</taxon>
        <taxon>dalbergioids sensu lato</taxon>
        <taxon>Dalbergieae</taxon>
        <taxon>Pterocarpus clade</taxon>
        <taxon>Stylosanthes</taxon>
    </lineage>
</organism>
<feature type="compositionally biased region" description="Polar residues" evidence="1">
    <location>
        <begin position="41"/>
        <end position="62"/>
    </location>
</feature>
<evidence type="ECO:0000256" key="1">
    <source>
        <dbReference type="SAM" id="MobiDB-lite"/>
    </source>
</evidence>
<dbReference type="InterPro" id="IPR052929">
    <property type="entry name" value="RNase_H-like_EbsB-rel"/>
</dbReference>
<sequence>MDNKAIFESIYTWARAGIMDKSRNQKLLNTVSFFVLGLEQSGRSNQPQTVASTTRRQRNATSNPPPRGWIKCNVDAAFSLSSCRGIGATMFRDHEGTLLTSSTVNLFCSFALAAEAMALR</sequence>
<evidence type="ECO:0000313" key="3">
    <source>
        <dbReference type="Proteomes" id="UP001341840"/>
    </source>
</evidence>
<comment type="caution">
    <text evidence="2">The sequence shown here is derived from an EMBL/GenBank/DDBJ whole genome shotgun (WGS) entry which is preliminary data.</text>
</comment>
<dbReference type="PANTHER" id="PTHR47074">
    <property type="entry name" value="BNAC02G40300D PROTEIN"/>
    <property type="match status" value="1"/>
</dbReference>
<gene>
    <name evidence="2" type="ORF">PIB30_033188</name>
</gene>
<proteinExistence type="predicted"/>